<evidence type="ECO:0000256" key="6">
    <source>
        <dbReference type="SAM" id="Phobius"/>
    </source>
</evidence>
<dbReference type="PANTHER" id="PTHR35007:SF2">
    <property type="entry name" value="PILUS ASSEMBLE PROTEIN"/>
    <property type="match status" value="1"/>
</dbReference>
<feature type="transmembrane region" description="Helical" evidence="6">
    <location>
        <begin position="280"/>
        <end position="302"/>
    </location>
</feature>
<evidence type="ECO:0000313" key="9">
    <source>
        <dbReference type="Proteomes" id="UP000566711"/>
    </source>
</evidence>
<keyword evidence="5 6" id="KW-0472">Membrane</keyword>
<evidence type="ECO:0000259" key="7">
    <source>
        <dbReference type="Pfam" id="PF00482"/>
    </source>
</evidence>
<keyword evidence="3 6" id="KW-0812">Transmembrane</keyword>
<keyword evidence="2" id="KW-1003">Cell membrane</keyword>
<keyword evidence="9" id="KW-1185">Reference proteome</keyword>
<feature type="domain" description="Type II secretion system protein GspF" evidence="7">
    <location>
        <begin position="169"/>
        <end position="297"/>
    </location>
</feature>
<organism evidence="8 9">
    <name type="scientific">Rugamonas fusca</name>
    <dbReference type="NCBI Taxonomy" id="2758568"/>
    <lineage>
        <taxon>Bacteria</taxon>
        <taxon>Pseudomonadati</taxon>
        <taxon>Pseudomonadota</taxon>
        <taxon>Betaproteobacteria</taxon>
        <taxon>Burkholderiales</taxon>
        <taxon>Oxalobacteraceae</taxon>
        <taxon>Telluria group</taxon>
        <taxon>Rugamonas</taxon>
    </lineage>
</organism>
<dbReference type="EMBL" id="JACEZS010000033">
    <property type="protein sequence ID" value="MBA5608522.1"/>
    <property type="molecule type" value="Genomic_DNA"/>
</dbReference>
<dbReference type="InterPro" id="IPR018076">
    <property type="entry name" value="T2SS_GspF_dom"/>
</dbReference>
<evidence type="ECO:0000313" key="8">
    <source>
        <dbReference type="EMBL" id="MBA5608522.1"/>
    </source>
</evidence>
<proteinExistence type="predicted"/>
<feature type="transmembrane region" description="Helical" evidence="6">
    <location>
        <begin position="106"/>
        <end position="124"/>
    </location>
</feature>
<evidence type="ECO:0000256" key="1">
    <source>
        <dbReference type="ARBA" id="ARBA00004651"/>
    </source>
</evidence>
<comment type="caution">
    <text evidence="8">The sequence shown here is derived from an EMBL/GenBank/DDBJ whole genome shotgun (WGS) entry which is preliminary data.</text>
</comment>
<dbReference type="Proteomes" id="UP000566711">
    <property type="component" value="Unassembled WGS sequence"/>
</dbReference>
<comment type="subcellular location">
    <subcellularLocation>
        <location evidence="1">Cell membrane</location>
        <topology evidence="1">Multi-pass membrane protein</topology>
    </subcellularLocation>
</comment>
<gene>
    <name evidence="8" type="ORF">H3H36_24555</name>
</gene>
<evidence type="ECO:0000256" key="5">
    <source>
        <dbReference type="ARBA" id="ARBA00023136"/>
    </source>
</evidence>
<sequence length="316" mass="34364">MDGRQILFLVIVFAVVVALVLLAMLMFSAVPLRQRLGSFIAPPVPEAQDNSDDGGWIERAAKVAQPFMKLSLPEEGWEKHPLRTRFMNAGWRNANAPTLYFGAKTVLALGVPALMTVLGAAALDTVLHDGFLLLLLLGASLGYYSPNVVLARAAARRQRDIFENFPDGLDLLTVCVEAGLSLERALAKVAGEIHIKSVALAQELQLVLMEMRAGFSKEKALRNLALRSGVEDVDTLVAMLIQSERFGTSMGDSLRVHSDNLRHKRSLAAEESAAKIALKLLFPLIFCIFPTLMLVLLGPAAMQIGRVLLPTLANTN</sequence>
<dbReference type="RefSeq" id="WP_182220681.1">
    <property type="nucleotide sequence ID" value="NZ_JACEZS010000033.1"/>
</dbReference>
<reference evidence="8 9" key="1">
    <citation type="submission" date="2020-07" db="EMBL/GenBank/DDBJ databases">
        <title>Novel species isolated from subtropical streams in China.</title>
        <authorList>
            <person name="Lu H."/>
        </authorList>
    </citation>
    <scope>NUCLEOTIDE SEQUENCE [LARGE SCALE GENOMIC DNA]</scope>
    <source>
        <strain evidence="8 9">FT3S</strain>
    </source>
</reference>
<dbReference type="Pfam" id="PF00482">
    <property type="entry name" value="T2SSF"/>
    <property type="match status" value="1"/>
</dbReference>
<accession>A0A7W2I9A6</accession>
<feature type="transmembrane region" description="Helical" evidence="6">
    <location>
        <begin position="6"/>
        <end position="30"/>
    </location>
</feature>
<dbReference type="PANTHER" id="PTHR35007">
    <property type="entry name" value="INTEGRAL MEMBRANE PROTEIN-RELATED"/>
    <property type="match status" value="1"/>
</dbReference>
<name>A0A7W2I9A6_9BURK</name>
<evidence type="ECO:0000256" key="3">
    <source>
        <dbReference type="ARBA" id="ARBA00022692"/>
    </source>
</evidence>
<evidence type="ECO:0000256" key="2">
    <source>
        <dbReference type="ARBA" id="ARBA00022475"/>
    </source>
</evidence>
<evidence type="ECO:0000256" key="4">
    <source>
        <dbReference type="ARBA" id="ARBA00022989"/>
    </source>
</evidence>
<dbReference type="AlphaFoldDB" id="A0A7W2I9A6"/>
<keyword evidence="4 6" id="KW-1133">Transmembrane helix</keyword>
<feature type="transmembrane region" description="Helical" evidence="6">
    <location>
        <begin position="130"/>
        <end position="150"/>
    </location>
</feature>
<protein>
    <submittedName>
        <fullName evidence="8">Type II secretion system F family protein</fullName>
    </submittedName>
</protein>
<dbReference type="GO" id="GO:0005886">
    <property type="term" value="C:plasma membrane"/>
    <property type="evidence" value="ECO:0007669"/>
    <property type="project" value="UniProtKB-SubCell"/>
</dbReference>